<keyword evidence="1" id="KW-0812">Transmembrane</keyword>
<evidence type="ECO:0000313" key="2">
    <source>
        <dbReference type="EMBL" id="MBW78298.1"/>
    </source>
</evidence>
<dbReference type="AlphaFoldDB" id="A0A2M4DME4"/>
<protein>
    <submittedName>
        <fullName evidence="2">Uncharacterized protein</fullName>
    </submittedName>
</protein>
<dbReference type="EMBL" id="GGFL01014120">
    <property type="protein sequence ID" value="MBW78298.1"/>
    <property type="molecule type" value="Transcribed_RNA"/>
</dbReference>
<keyword evidence="1" id="KW-1133">Transmembrane helix</keyword>
<accession>A0A2M4DME4</accession>
<proteinExistence type="predicted"/>
<feature type="transmembrane region" description="Helical" evidence="1">
    <location>
        <begin position="51"/>
        <end position="76"/>
    </location>
</feature>
<keyword evidence="1" id="KW-0472">Membrane</keyword>
<organism evidence="2">
    <name type="scientific">Anopheles darlingi</name>
    <name type="common">Mosquito</name>
    <dbReference type="NCBI Taxonomy" id="43151"/>
    <lineage>
        <taxon>Eukaryota</taxon>
        <taxon>Metazoa</taxon>
        <taxon>Ecdysozoa</taxon>
        <taxon>Arthropoda</taxon>
        <taxon>Hexapoda</taxon>
        <taxon>Insecta</taxon>
        <taxon>Pterygota</taxon>
        <taxon>Neoptera</taxon>
        <taxon>Endopterygota</taxon>
        <taxon>Diptera</taxon>
        <taxon>Nematocera</taxon>
        <taxon>Culicoidea</taxon>
        <taxon>Culicidae</taxon>
        <taxon>Anophelinae</taxon>
        <taxon>Anopheles</taxon>
    </lineage>
</organism>
<sequence length="107" mass="11985">MLCYLLRFSVFVFCLTTCFTAIIDLVQNVTHPSFLTYSFHLTDAASTSGSIAQLLLISTLLILFVSFFFSFTLFCFTHTRTHTHIHTHTHTHATSVDLALRGVGVVV</sequence>
<evidence type="ECO:0000256" key="1">
    <source>
        <dbReference type="SAM" id="Phobius"/>
    </source>
</evidence>
<reference evidence="2" key="1">
    <citation type="submission" date="2018-01" db="EMBL/GenBank/DDBJ databases">
        <title>An insight into the sialome of Amazonian anophelines.</title>
        <authorList>
            <person name="Ribeiro J.M."/>
            <person name="Scarpassa V."/>
            <person name="Calvo E."/>
        </authorList>
    </citation>
    <scope>NUCLEOTIDE SEQUENCE</scope>
</reference>
<name>A0A2M4DME4_ANODA</name>